<evidence type="ECO:0000256" key="6">
    <source>
        <dbReference type="ARBA" id="ARBA00023237"/>
    </source>
</evidence>
<feature type="domain" description="Secretin/TonB short N-terminal" evidence="9">
    <location>
        <begin position="71"/>
        <end position="122"/>
    </location>
</feature>
<dbReference type="Pfam" id="PF07715">
    <property type="entry name" value="Plug"/>
    <property type="match status" value="1"/>
</dbReference>
<protein>
    <submittedName>
        <fullName evidence="10">TonB-linked outer membrane protein, SusC/RagA family</fullName>
    </submittedName>
</protein>
<keyword evidence="8" id="KW-1133">Transmembrane helix</keyword>
<dbReference type="GO" id="GO:0009279">
    <property type="term" value="C:cell outer membrane"/>
    <property type="evidence" value="ECO:0007669"/>
    <property type="project" value="UniProtKB-SubCell"/>
</dbReference>
<evidence type="ECO:0000256" key="4">
    <source>
        <dbReference type="ARBA" id="ARBA00022692"/>
    </source>
</evidence>
<accession>A0A1M5BT64</accession>
<dbReference type="EMBL" id="FQUM01000005">
    <property type="protein sequence ID" value="SHF45729.1"/>
    <property type="molecule type" value="Genomic_DNA"/>
</dbReference>
<dbReference type="NCBIfam" id="TIGR04057">
    <property type="entry name" value="SusC_RagA_signa"/>
    <property type="match status" value="1"/>
</dbReference>
<keyword evidence="3 7" id="KW-1134">Transmembrane beta strand</keyword>
<dbReference type="Gene3D" id="2.40.170.20">
    <property type="entry name" value="TonB-dependent receptor, beta-barrel domain"/>
    <property type="match status" value="1"/>
</dbReference>
<keyword evidence="5 7" id="KW-0472">Membrane</keyword>
<feature type="transmembrane region" description="Helical" evidence="8">
    <location>
        <begin position="20"/>
        <end position="38"/>
    </location>
</feature>
<dbReference type="Proteomes" id="UP000184164">
    <property type="component" value="Unassembled WGS sequence"/>
</dbReference>
<dbReference type="OrthoDB" id="9768177at2"/>
<dbReference type="PROSITE" id="PS52016">
    <property type="entry name" value="TONB_DEPENDENT_REC_3"/>
    <property type="match status" value="1"/>
</dbReference>
<evidence type="ECO:0000256" key="5">
    <source>
        <dbReference type="ARBA" id="ARBA00023136"/>
    </source>
</evidence>
<dbReference type="InterPro" id="IPR039426">
    <property type="entry name" value="TonB-dep_rcpt-like"/>
</dbReference>
<keyword evidence="2 7" id="KW-0813">Transport</keyword>
<dbReference type="STRING" id="1484053.SAMN05444274_105297"/>
<evidence type="ECO:0000256" key="3">
    <source>
        <dbReference type="ARBA" id="ARBA00022452"/>
    </source>
</evidence>
<dbReference type="Pfam" id="PF07660">
    <property type="entry name" value="STN"/>
    <property type="match status" value="1"/>
</dbReference>
<dbReference type="SMART" id="SM00965">
    <property type="entry name" value="STN"/>
    <property type="match status" value="1"/>
</dbReference>
<name>A0A1M5BT64_9BACT</name>
<dbReference type="Gene3D" id="2.170.130.10">
    <property type="entry name" value="TonB-dependent receptor, plug domain"/>
    <property type="match status" value="1"/>
</dbReference>
<dbReference type="PROSITE" id="PS00018">
    <property type="entry name" value="EF_HAND_1"/>
    <property type="match status" value="1"/>
</dbReference>
<comment type="subcellular location">
    <subcellularLocation>
        <location evidence="1 7">Cell outer membrane</location>
        <topology evidence="1 7">Multi-pass membrane protein</topology>
    </subcellularLocation>
</comment>
<dbReference type="SUPFAM" id="SSF49464">
    <property type="entry name" value="Carboxypeptidase regulatory domain-like"/>
    <property type="match status" value="1"/>
</dbReference>
<evidence type="ECO:0000256" key="1">
    <source>
        <dbReference type="ARBA" id="ARBA00004571"/>
    </source>
</evidence>
<comment type="similarity">
    <text evidence="7">Belongs to the TonB-dependent receptor family.</text>
</comment>
<dbReference type="Gene3D" id="2.60.40.1120">
    <property type="entry name" value="Carboxypeptidase-like, regulatory domain"/>
    <property type="match status" value="1"/>
</dbReference>
<proteinExistence type="inferred from homology"/>
<organism evidence="10 11">
    <name type="scientific">Mariniphaga anaerophila</name>
    <dbReference type="NCBI Taxonomy" id="1484053"/>
    <lineage>
        <taxon>Bacteria</taxon>
        <taxon>Pseudomonadati</taxon>
        <taxon>Bacteroidota</taxon>
        <taxon>Bacteroidia</taxon>
        <taxon>Marinilabiliales</taxon>
        <taxon>Prolixibacteraceae</taxon>
        <taxon>Mariniphaga</taxon>
    </lineage>
</organism>
<dbReference type="InterPro" id="IPR012910">
    <property type="entry name" value="Plug_dom"/>
</dbReference>
<evidence type="ECO:0000256" key="7">
    <source>
        <dbReference type="PROSITE-ProRule" id="PRU01360"/>
    </source>
</evidence>
<evidence type="ECO:0000313" key="11">
    <source>
        <dbReference type="Proteomes" id="UP000184164"/>
    </source>
</evidence>
<dbReference type="InterPro" id="IPR036942">
    <property type="entry name" value="Beta-barrel_TonB_sf"/>
</dbReference>
<keyword evidence="4 7" id="KW-0812">Transmembrane</keyword>
<dbReference type="InterPro" id="IPR023997">
    <property type="entry name" value="TonB-dep_OMP_SusC/RagA_CS"/>
</dbReference>
<dbReference type="InterPro" id="IPR018247">
    <property type="entry name" value="EF_Hand_1_Ca_BS"/>
</dbReference>
<dbReference type="InterPro" id="IPR011662">
    <property type="entry name" value="Secretin/TonB_short_N"/>
</dbReference>
<evidence type="ECO:0000259" key="9">
    <source>
        <dbReference type="SMART" id="SM00965"/>
    </source>
</evidence>
<dbReference type="NCBIfam" id="TIGR04056">
    <property type="entry name" value="OMP_RagA_SusC"/>
    <property type="match status" value="1"/>
</dbReference>
<dbReference type="Pfam" id="PF13715">
    <property type="entry name" value="CarbopepD_reg_2"/>
    <property type="match status" value="1"/>
</dbReference>
<gene>
    <name evidence="10" type="ORF">SAMN05444274_105297</name>
</gene>
<evidence type="ECO:0000256" key="8">
    <source>
        <dbReference type="SAM" id="Phobius"/>
    </source>
</evidence>
<dbReference type="InterPro" id="IPR008969">
    <property type="entry name" value="CarboxyPept-like_regulatory"/>
</dbReference>
<dbReference type="FunFam" id="2.60.40.1120:FF:000003">
    <property type="entry name" value="Outer membrane protein Omp121"/>
    <property type="match status" value="1"/>
</dbReference>
<keyword evidence="6 7" id="KW-0998">Cell outer membrane</keyword>
<dbReference type="InterPro" id="IPR037066">
    <property type="entry name" value="Plug_dom_sf"/>
</dbReference>
<dbReference type="SUPFAM" id="SSF56935">
    <property type="entry name" value="Porins"/>
    <property type="match status" value="1"/>
</dbReference>
<evidence type="ECO:0000256" key="2">
    <source>
        <dbReference type="ARBA" id="ARBA00022448"/>
    </source>
</evidence>
<reference evidence="10 11" key="1">
    <citation type="submission" date="2016-11" db="EMBL/GenBank/DDBJ databases">
        <authorList>
            <person name="Jaros S."/>
            <person name="Januszkiewicz K."/>
            <person name="Wedrychowicz H."/>
        </authorList>
    </citation>
    <scope>NUCLEOTIDE SEQUENCE [LARGE SCALE GENOMIC DNA]</scope>
    <source>
        <strain evidence="10 11">DSM 26910</strain>
    </source>
</reference>
<dbReference type="AlphaFoldDB" id="A0A1M5BT64"/>
<dbReference type="InterPro" id="IPR023996">
    <property type="entry name" value="TonB-dep_OMP_SusC/RagA"/>
</dbReference>
<evidence type="ECO:0000313" key="10">
    <source>
        <dbReference type="EMBL" id="SHF45729.1"/>
    </source>
</evidence>
<sequence length="1112" mass="123187">MNYLQTLKCRQEHFVRNRRLLNLVTICVLLITLFNFSVKASQDSSFQTISLKVREQKLSKVLEMIEEETDYSFFYNSKELKLDQTISIDFKGNSINEVLDKVFKGIKIVYSIQGSQILLIPKDKEGTETLQQTVSGRVADEENLPLPGVSIVIKGTSHGVVTDINGNYLIANVPANAVLVFSFIGMKTLEVAVTNQTTINVKMEEVTIGIDEVIAIGYGSIKKGELTGAVSSVKGDMLENIPAARVEQMLQGRVAGIQVTQVDGSPGAASLIRVRGGNSIQGDNDPLYVVDGYIMGIGYNLNNINTSDIQSIEVLKDATAIAVYGTRGSNGVVLITTKTGKDIFKPLVTFNAYHGTQQMINYIELLDGQQHAEWANEAYEFVGNPPSFTDIENVPNTNWIKAITRDAPVSNVDLSIAGQSPNSKSDYYVSANYFNQEGIIKNSGFNRYSFNSKLNIELSEKVNVGFKLNASRSFIENNKVNFSNVLIQGLTSKAIYDEDGNYTALNPVSGSVQRNPVADVELKVDHSIRTNLFGNFFIEYELFHGLTLRSTIGPELNFYKTNVYNPSTLPDNSYTNAGGDGSVSQSNRFDILNENTVTYVKEMGNHRLNMLGGFTWQKQQTESLASSAYGFSNDATTYNNLSLGSDPLRNVVGSGWNDHKLVSWLARANYTYKNKYMFTLVGRVDGSSKFATTKNKYAFFPSAGVAWRLDHEPFIQNLNVFDLIKLRASYGSSGSQAIGSYRTLSVLNGTNVDFNDLPVTAVVSGRPANEDLKWETTDQLDLGIDLAILNNRLSFEVDYYQKVTKDLLLNVEIPYQTGYTSKLQNLGKISNKGLELTFNSTNISRKNFKWLSTLIISGNRSKVLDLAGSEFIDLESPISGGVSSRLIVGQPAPVFVGVEYLGTWNSQEEIDASKQTGQFVGGPHFKDVNEDGFIDLQDFGIIGNPQPDFIGSLNNTFIWKNFELDIYLQGTYGNDVFNTFTQQAYFGRPEGNKYAELADRWTQDNPTSDIPRAGTILTLATARSNTVNIEDGSHLRLKNLRFTYNLPVKKLGLDKFQSLSVYFSGSNLFLLSNFRLGDPEVNRYGTDNVVYGYASGEYPHARTLTFGVKASF</sequence>
<keyword evidence="11" id="KW-1185">Reference proteome</keyword>